<dbReference type="PANTHER" id="PTHR11958:SF63">
    <property type="entry name" value="AMINO ACID TRANSPORTER"/>
    <property type="match status" value="1"/>
</dbReference>
<feature type="transmembrane region" description="Helical" evidence="8">
    <location>
        <begin position="57"/>
        <end position="77"/>
    </location>
</feature>
<dbReference type="PROSITE" id="PS00714">
    <property type="entry name" value="NA_DICARBOXYL_SYMP_2"/>
    <property type="match status" value="1"/>
</dbReference>
<name>A0A381YR51_9ZZZZ</name>
<dbReference type="EMBL" id="UINC01018842">
    <property type="protein sequence ID" value="SVA79440.1"/>
    <property type="molecule type" value="Genomic_DNA"/>
</dbReference>
<organism evidence="9">
    <name type="scientific">marine metagenome</name>
    <dbReference type="NCBI Taxonomy" id="408172"/>
    <lineage>
        <taxon>unclassified sequences</taxon>
        <taxon>metagenomes</taxon>
        <taxon>ecological metagenomes</taxon>
    </lineage>
</organism>
<dbReference type="GO" id="GO:0015293">
    <property type="term" value="F:symporter activity"/>
    <property type="evidence" value="ECO:0007669"/>
    <property type="project" value="UniProtKB-KW"/>
</dbReference>
<evidence type="ECO:0000256" key="2">
    <source>
        <dbReference type="ARBA" id="ARBA00022448"/>
    </source>
</evidence>
<dbReference type="Pfam" id="PF00375">
    <property type="entry name" value="SDF"/>
    <property type="match status" value="1"/>
</dbReference>
<comment type="subcellular location">
    <subcellularLocation>
        <location evidence="1">Membrane</location>
        <topology evidence="1">Multi-pass membrane protein</topology>
    </subcellularLocation>
</comment>
<feature type="transmembrane region" description="Helical" evidence="8">
    <location>
        <begin position="97"/>
        <end position="117"/>
    </location>
</feature>
<dbReference type="InterPro" id="IPR050746">
    <property type="entry name" value="DAACS"/>
</dbReference>
<feature type="transmembrane region" description="Helical" evidence="8">
    <location>
        <begin position="204"/>
        <end position="223"/>
    </location>
</feature>
<feature type="transmembrane region" description="Helical" evidence="8">
    <location>
        <begin position="229"/>
        <end position="250"/>
    </location>
</feature>
<keyword evidence="7" id="KW-0325">Glycoprotein</keyword>
<keyword evidence="3 8" id="KW-0812">Transmembrane</keyword>
<dbReference type="PRINTS" id="PR00173">
    <property type="entry name" value="EDTRNSPORT"/>
</dbReference>
<evidence type="ECO:0000256" key="1">
    <source>
        <dbReference type="ARBA" id="ARBA00004141"/>
    </source>
</evidence>
<dbReference type="GO" id="GO:1902475">
    <property type="term" value="P:L-alpha-amino acid transmembrane transport"/>
    <property type="evidence" value="ECO:0007669"/>
    <property type="project" value="UniProtKB-ARBA"/>
</dbReference>
<evidence type="ECO:0000256" key="4">
    <source>
        <dbReference type="ARBA" id="ARBA00022847"/>
    </source>
</evidence>
<evidence type="ECO:0000313" key="9">
    <source>
        <dbReference type="EMBL" id="SVA79440.1"/>
    </source>
</evidence>
<dbReference type="SUPFAM" id="SSF118215">
    <property type="entry name" value="Proton glutamate symport protein"/>
    <property type="match status" value="1"/>
</dbReference>
<sequence length="287" mass="29892">VDMVPSNFLNSASSNRNMLQVVFVAIFIGIGLIQIPSDKGKPVKDFFKSLTDVVIKLVDIIMLMAPVGVFALIAQTINKVAGDNPSQVLELLGALGYYMIAVILGLITHAAITYAGLMKSMTNMPLNTFYKGLAPAQLLAFSTSSSGATLPVTMERCEEKLGVSEEVSSFVLPLGATINMDGTALYQAVATVFIAQALNIPLDIGAQLTIVLTAVLASIGTAAVPGAGIVMLVIILEAVGVPSAGIALILGVDRILDMMRTTVNVTGDATVAVIIAGSEDQLTIPTK</sequence>
<dbReference type="InterPro" id="IPR036458">
    <property type="entry name" value="Na:dicarbo_symporter_sf"/>
</dbReference>
<keyword evidence="2" id="KW-0813">Transport</keyword>
<proteinExistence type="predicted"/>
<evidence type="ECO:0000256" key="6">
    <source>
        <dbReference type="ARBA" id="ARBA00023136"/>
    </source>
</evidence>
<keyword evidence="6 8" id="KW-0472">Membrane</keyword>
<evidence type="ECO:0000256" key="5">
    <source>
        <dbReference type="ARBA" id="ARBA00022989"/>
    </source>
</evidence>
<dbReference type="GO" id="GO:0016020">
    <property type="term" value="C:membrane"/>
    <property type="evidence" value="ECO:0007669"/>
    <property type="project" value="UniProtKB-SubCell"/>
</dbReference>
<evidence type="ECO:0000256" key="3">
    <source>
        <dbReference type="ARBA" id="ARBA00022692"/>
    </source>
</evidence>
<dbReference type="InterPro" id="IPR018107">
    <property type="entry name" value="Na-dicarboxylate_symporter_CS"/>
</dbReference>
<feature type="transmembrane region" description="Helical" evidence="8">
    <location>
        <begin position="18"/>
        <end position="36"/>
    </location>
</feature>
<keyword evidence="4" id="KW-0769">Symport</keyword>
<evidence type="ECO:0000256" key="7">
    <source>
        <dbReference type="ARBA" id="ARBA00023180"/>
    </source>
</evidence>
<accession>A0A381YR51</accession>
<protein>
    <recommendedName>
        <fullName evidence="10">Amino acid transporter</fullName>
    </recommendedName>
</protein>
<evidence type="ECO:0000256" key="8">
    <source>
        <dbReference type="SAM" id="Phobius"/>
    </source>
</evidence>
<keyword evidence="5 8" id="KW-1133">Transmembrane helix</keyword>
<dbReference type="InterPro" id="IPR001991">
    <property type="entry name" value="Na-dicarboxylate_symporter"/>
</dbReference>
<feature type="non-terminal residue" evidence="9">
    <location>
        <position position="1"/>
    </location>
</feature>
<dbReference type="PANTHER" id="PTHR11958">
    <property type="entry name" value="SODIUM/DICARBOXYLATE SYMPORTER-RELATED"/>
    <property type="match status" value="1"/>
</dbReference>
<reference evidence="9" key="1">
    <citation type="submission" date="2018-05" db="EMBL/GenBank/DDBJ databases">
        <authorList>
            <person name="Lanie J.A."/>
            <person name="Ng W.-L."/>
            <person name="Kazmierczak K.M."/>
            <person name="Andrzejewski T.M."/>
            <person name="Davidsen T.M."/>
            <person name="Wayne K.J."/>
            <person name="Tettelin H."/>
            <person name="Glass J.I."/>
            <person name="Rusch D."/>
            <person name="Podicherti R."/>
            <person name="Tsui H.-C.T."/>
            <person name="Winkler M.E."/>
        </authorList>
    </citation>
    <scope>NUCLEOTIDE SEQUENCE</scope>
</reference>
<gene>
    <name evidence="9" type="ORF">METZ01_LOCUS132294</name>
</gene>
<dbReference type="AlphaFoldDB" id="A0A381YR51"/>
<evidence type="ECO:0008006" key="10">
    <source>
        <dbReference type="Google" id="ProtNLM"/>
    </source>
</evidence>
<dbReference type="Gene3D" id="1.10.3860.10">
    <property type="entry name" value="Sodium:dicarboxylate symporter"/>
    <property type="match status" value="1"/>
</dbReference>